<name>A0A9P5X0Y2_9AGAR</name>
<evidence type="ECO:0000313" key="1">
    <source>
        <dbReference type="EMBL" id="KAF9440896.1"/>
    </source>
</evidence>
<dbReference type="AlphaFoldDB" id="A0A9P5X0Y2"/>
<gene>
    <name evidence="1" type="ORF">P691DRAFT_52307</name>
</gene>
<sequence length="72" mass="8387">MSSLVHSNGSTPLCHARPFILFFFAILSPGHVQPSPQFSSYLRVTEVRHNHLLSTFRMLTLLQYLYSFRYNI</sequence>
<evidence type="ECO:0000313" key="2">
    <source>
        <dbReference type="Proteomes" id="UP000807342"/>
    </source>
</evidence>
<comment type="caution">
    <text evidence="1">The sequence shown here is derived from an EMBL/GenBank/DDBJ whole genome shotgun (WGS) entry which is preliminary data.</text>
</comment>
<organism evidence="1 2">
    <name type="scientific">Macrolepiota fuliginosa MF-IS2</name>
    <dbReference type="NCBI Taxonomy" id="1400762"/>
    <lineage>
        <taxon>Eukaryota</taxon>
        <taxon>Fungi</taxon>
        <taxon>Dikarya</taxon>
        <taxon>Basidiomycota</taxon>
        <taxon>Agaricomycotina</taxon>
        <taxon>Agaricomycetes</taxon>
        <taxon>Agaricomycetidae</taxon>
        <taxon>Agaricales</taxon>
        <taxon>Agaricineae</taxon>
        <taxon>Agaricaceae</taxon>
        <taxon>Macrolepiota</taxon>
    </lineage>
</organism>
<reference evidence="1" key="1">
    <citation type="submission" date="2020-11" db="EMBL/GenBank/DDBJ databases">
        <authorList>
            <consortium name="DOE Joint Genome Institute"/>
            <person name="Ahrendt S."/>
            <person name="Riley R."/>
            <person name="Andreopoulos W."/>
            <person name="Labutti K."/>
            <person name="Pangilinan J."/>
            <person name="Ruiz-Duenas F.J."/>
            <person name="Barrasa J.M."/>
            <person name="Sanchez-Garcia M."/>
            <person name="Camarero S."/>
            <person name="Miyauchi S."/>
            <person name="Serrano A."/>
            <person name="Linde D."/>
            <person name="Babiker R."/>
            <person name="Drula E."/>
            <person name="Ayuso-Fernandez I."/>
            <person name="Pacheco R."/>
            <person name="Padilla G."/>
            <person name="Ferreira P."/>
            <person name="Barriuso J."/>
            <person name="Kellner H."/>
            <person name="Castanera R."/>
            <person name="Alfaro M."/>
            <person name="Ramirez L."/>
            <person name="Pisabarro A.G."/>
            <person name="Kuo A."/>
            <person name="Tritt A."/>
            <person name="Lipzen A."/>
            <person name="He G."/>
            <person name="Yan M."/>
            <person name="Ng V."/>
            <person name="Cullen D."/>
            <person name="Martin F."/>
            <person name="Rosso M.-N."/>
            <person name="Henrissat B."/>
            <person name="Hibbett D."/>
            <person name="Martinez A.T."/>
            <person name="Grigoriev I.V."/>
        </authorList>
    </citation>
    <scope>NUCLEOTIDE SEQUENCE</scope>
    <source>
        <strain evidence="1">MF-IS2</strain>
    </source>
</reference>
<dbReference type="Proteomes" id="UP000807342">
    <property type="component" value="Unassembled WGS sequence"/>
</dbReference>
<dbReference type="EMBL" id="MU152194">
    <property type="protein sequence ID" value="KAF9440896.1"/>
    <property type="molecule type" value="Genomic_DNA"/>
</dbReference>
<proteinExistence type="predicted"/>
<accession>A0A9P5X0Y2</accession>
<keyword evidence="2" id="KW-1185">Reference proteome</keyword>
<protein>
    <submittedName>
        <fullName evidence="1">Uncharacterized protein</fullName>
    </submittedName>
</protein>